<reference evidence="10 11" key="1">
    <citation type="submission" date="2016-01" db="EMBL/GenBank/DDBJ databases">
        <authorList>
            <person name="Mitreva M."/>
            <person name="Pepin K.H."/>
            <person name="Mihindukulasuriya K.A."/>
            <person name="Fulton R."/>
            <person name="Fronick C."/>
            <person name="O'Laughlin M."/>
            <person name="Miner T."/>
            <person name="Herter B."/>
            <person name="Rosa B.A."/>
            <person name="Cordes M."/>
            <person name="Tomlinson C."/>
            <person name="Wollam A."/>
            <person name="Palsikar V.B."/>
            <person name="Mardis E.R."/>
            <person name="Wilson R.K."/>
        </authorList>
    </citation>
    <scope>NUCLEOTIDE SEQUENCE [LARGE SCALE GENOMIC DNA]</scope>
    <source>
        <strain evidence="10 11">MJR7738</strain>
    </source>
</reference>
<protein>
    <submittedName>
        <fullName evidence="10">Iron-regulated surface determinant protein B</fullName>
    </submittedName>
</protein>
<dbReference type="EMBL" id="LRQI01000005">
    <property type="protein sequence ID" value="KXA40401.1"/>
    <property type="molecule type" value="Genomic_DNA"/>
</dbReference>
<feature type="region of interest" description="Disordered" evidence="7">
    <location>
        <begin position="70"/>
        <end position="201"/>
    </location>
</feature>
<dbReference type="AlphaFoldDB" id="A0ABD4EIK1"/>
<dbReference type="InterPro" id="IPR037250">
    <property type="entry name" value="NEAT_dom_sf"/>
</dbReference>
<name>A0ABD4EIK1_STALU</name>
<feature type="compositionally biased region" description="Polar residues" evidence="7">
    <location>
        <begin position="113"/>
        <end position="138"/>
    </location>
</feature>
<proteinExistence type="predicted"/>
<feature type="compositionally biased region" description="Low complexity" evidence="7">
    <location>
        <begin position="139"/>
        <end position="159"/>
    </location>
</feature>
<dbReference type="InterPro" id="IPR005877">
    <property type="entry name" value="YSIRK_signal_dom"/>
</dbReference>
<keyword evidence="8" id="KW-0812">Transmembrane</keyword>
<dbReference type="Pfam" id="PF00746">
    <property type="entry name" value="Gram_pos_anchor"/>
    <property type="match status" value="1"/>
</dbReference>
<dbReference type="CDD" id="cd06920">
    <property type="entry name" value="NEAT"/>
    <property type="match status" value="1"/>
</dbReference>
<dbReference type="NCBIfam" id="TIGR01168">
    <property type="entry name" value="YSIRK_signal"/>
    <property type="match status" value="1"/>
</dbReference>
<sequence>MYNHFNSTDNDYQLRKNKLGVVKTMKTHHENNNARPNQHFSIRKFSIGAASITLGTCLFLNAEHQAQAAENAVEPAHSAAASESNTPAQSKPVAPTVETNAQPNADHTDKTVAATTTNDKSRAQANDKQTVTPATNVSNTTQPKAAPAPTALTTNAVNPKSSTAVSNPAKQAVDQSIKDAVKDKTYTNKPHDTSNSRPVSFEMKNKDGDLQFYHYASTISPANVYFNKDKNKTTVELGLKTASTWKKFEVYENNKKLPIELVTYNPETDDAYIRFDVSNGIKELVIKSSTQIYNDPETNYDYTKMVFEQPIYNDESKFKTREDFETEALLADYNKAKTLERKIYELNRVKDQLPEKLRAQYSQKLEQLKKDLDQEVASAKVEFEHAPVKKVQITNSKSLDISVLQSDDDDLSTMDGFVEKPFELVEVDGKKYIKLTTTIDSIWKDFQVEGQRVMTIDKDTVNDKRTVLFPYVEGKEIYNSIVKVDFPTIGYSGQYHVRIKNNAISKKADAEAPTTPNNKKDAKPDINQADTATSNNKKADKPIVKPADTTTDHKKVTKPVVTTTHAPANHKQMNKPTVSVASNTGHTKQTVVQQTSAHNHTHSNTSYQNVSTETQISTLNVAKHSVHNQVQHNNQRSHHTQQQDVTKPLSNALNNHTVQSQTSHRHKTAAHPSPVAQHTLPATGQTTNHATLWASLVAILGGIMFLIRPKKKHQ</sequence>
<keyword evidence="8" id="KW-0472">Membrane</keyword>
<dbReference type="PROSITE" id="PS50978">
    <property type="entry name" value="NEAT"/>
    <property type="match status" value="2"/>
</dbReference>
<feature type="region of interest" description="Disordered" evidence="7">
    <location>
        <begin position="507"/>
        <end position="555"/>
    </location>
</feature>
<evidence type="ECO:0000256" key="6">
    <source>
        <dbReference type="ARBA" id="ARBA00023088"/>
    </source>
</evidence>
<feature type="domain" description="NEAT" evidence="9">
    <location>
        <begin position="392"/>
        <end position="509"/>
    </location>
</feature>
<dbReference type="PANTHER" id="PTHR37824">
    <property type="entry name" value="IRON-REGULATED SURFACE DETERMINANT PROTEIN C"/>
    <property type="match status" value="1"/>
</dbReference>
<evidence type="ECO:0000313" key="10">
    <source>
        <dbReference type="EMBL" id="KXA40401.1"/>
    </source>
</evidence>
<evidence type="ECO:0000256" key="8">
    <source>
        <dbReference type="SAM" id="Phobius"/>
    </source>
</evidence>
<evidence type="ECO:0000259" key="9">
    <source>
        <dbReference type="PROSITE" id="PS50978"/>
    </source>
</evidence>
<dbReference type="Gene3D" id="1.20.58.1270">
    <property type="match status" value="1"/>
</dbReference>
<keyword evidence="6" id="KW-0572">Peptidoglycan-anchor</keyword>
<dbReference type="Pfam" id="PF04650">
    <property type="entry name" value="YSIRK_signal"/>
    <property type="match status" value="1"/>
</dbReference>
<organism evidence="10 11">
    <name type="scientific">Staphylococcus lugdunensis</name>
    <dbReference type="NCBI Taxonomy" id="28035"/>
    <lineage>
        <taxon>Bacteria</taxon>
        <taxon>Bacillati</taxon>
        <taxon>Bacillota</taxon>
        <taxon>Bacilli</taxon>
        <taxon>Bacillales</taxon>
        <taxon>Staphylococcaceae</taxon>
        <taxon>Staphylococcus</taxon>
    </lineage>
</organism>
<dbReference type="Pfam" id="PF05031">
    <property type="entry name" value="NEAT"/>
    <property type="match status" value="2"/>
</dbReference>
<comment type="caution">
    <text evidence="10">The sequence shown here is derived from an EMBL/GenBank/DDBJ whole genome shotgun (WGS) entry which is preliminary data.</text>
</comment>
<dbReference type="Gene3D" id="2.60.40.1850">
    <property type="match status" value="2"/>
</dbReference>
<keyword evidence="2" id="KW-0134">Cell wall</keyword>
<comment type="subcellular location">
    <subcellularLocation>
        <location evidence="1">Secreted</location>
        <location evidence="1">Cell wall</location>
        <topology evidence="1">Peptidoglycan-anchor</topology>
    </subcellularLocation>
</comment>
<feature type="transmembrane region" description="Helical" evidence="8">
    <location>
        <begin position="690"/>
        <end position="707"/>
    </location>
</feature>
<keyword evidence="3" id="KW-0964">Secreted</keyword>
<dbReference type="Proteomes" id="UP000070063">
    <property type="component" value="Unassembled WGS sequence"/>
</dbReference>
<dbReference type="NCBIfam" id="TIGR01167">
    <property type="entry name" value="LPXTG_anchor"/>
    <property type="match status" value="1"/>
</dbReference>
<keyword evidence="5" id="KW-0677">Repeat</keyword>
<evidence type="ECO:0000256" key="2">
    <source>
        <dbReference type="ARBA" id="ARBA00022512"/>
    </source>
</evidence>
<evidence type="ECO:0000256" key="1">
    <source>
        <dbReference type="ARBA" id="ARBA00004168"/>
    </source>
</evidence>
<evidence type="ECO:0000256" key="4">
    <source>
        <dbReference type="ARBA" id="ARBA00022729"/>
    </source>
</evidence>
<evidence type="ECO:0000313" key="11">
    <source>
        <dbReference type="Proteomes" id="UP000070063"/>
    </source>
</evidence>
<evidence type="ECO:0000256" key="5">
    <source>
        <dbReference type="ARBA" id="ARBA00022737"/>
    </source>
</evidence>
<accession>A0ABD4EIK1</accession>
<evidence type="ECO:0000256" key="7">
    <source>
        <dbReference type="SAM" id="MobiDB-lite"/>
    </source>
</evidence>
<dbReference type="SUPFAM" id="SSF158911">
    <property type="entry name" value="NEAT domain-like"/>
    <property type="match status" value="2"/>
</dbReference>
<evidence type="ECO:0000256" key="3">
    <source>
        <dbReference type="ARBA" id="ARBA00022525"/>
    </source>
</evidence>
<feature type="domain" description="NEAT" evidence="9">
    <location>
        <begin position="192"/>
        <end position="320"/>
    </location>
</feature>
<dbReference type="InterPro" id="IPR050436">
    <property type="entry name" value="IsdA"/>
</dbReference>
<keyword evidence="4" id="KW-0732">Signal</keyword>
<feature type="compositionally biased region" description="Basic and acidic residues" evidence="7">
    <location>
        <begin position="176"/>
        <end position="194"/>
    </location>
</feature>
<gene>
    <name evidence="10" type="ORF">HMPREF3225_00129</name>
</gene>
<feature type="compositionally biased region" description="Polar residues" evidence="7">
    <location>
        <begin position="160"/>
        <end position="169"/>
    </location>
</feature>
<dbReference type="SMART" id="SM00725">
    <property type="entry name" value="NEAT"/>
    <property type="match status" value="2"/>
</dbReference>
<dbReference type="PANTHER" id="PTHR37824:SF1">
    <property type="entry name" value="IRON-REGULATED SURFACE DETERMINANT PROTEIN C"/>
    <property type="match status" value="1"/>
</dbReference>
<dbReference type="InterPro" id="IPR006635">
    <property type="entry name" value="NEAT_dom"/>
</dbReference>
<dbReference type="Pfam" id="PF20861">
    <property type="entry name" value="Isd_H_B_linker"/>
    <property type="match status" value="1"/>
</dbReference>
<dbReference type="InterPro" id="IPR048652">
    <property type="entry name" value="Isd_H_B_linker"/>
</dbReference>
<keyword evidence="8" id="KW-1133">Transmembrane helix</keyword>
<dbReference type="InterPro" id="IPR019931">
    <property type="entry name" value="LPXTG_anchor"/>
</dbReference>